<sequence length="316" mass="35394">MDGPSLTARVLRLIGATFHVVCFTLAVGALLLVLTIGFWWLGVALGALCLGLLPVRRPWTRAIHLAGFGIALLLLTVGAPVLLRDVQRRLDVLAMRLHSSGLRATDRLSVAGLNLAMGLGGFAVGYREVAAETLWLFVPGASVREWHDDFAMHSPLVRCVVYELLEEARRQGKGRQRLTLASRTIAWSRRDLEHDSRRVALALNSPLRIKATAYREARGWRLELRGRAAARYPRRSRTELGRLFGQALAIEEGLFAALQDAGWLHPYEAVWTWSVAEGDPRLEDLRTPERTWFERLLVHSTLLEEAAAPRRMSDCR</sequence>
<keyword evidence="3" id="KW-1185">Reference proteome</keyword>
<reference evidence="2 3" key="1">
    <citation type="submission" date="2021-02" db="EMBL/GenBank/DDBJ databases">
        <title>De Novo genome assembly of isolated myxobacteria.</title>
        <authorList>
            <person name="Stevens D.C."/>
        </authorList>
    </citation>
    <scope>NUCLEOTIDE SEQUENCE [LARGE SCALE GENOMIC DNA]</scope>
    <source>
        <strain evidence="3">SCPEA02</strain>
    </source>
</reference>
<keyword evidence="1" id="KW-1133">Transmembrane helix</keyword>
<accession>A0ABX7P983</accession>
<feature type="transmembrane region" description="Helical" evidence="1">
    <location>
        <begin position="12"/>
        <end position="32"/>
    </location>
</feature>
<dbReference type="RefSeq" id="WP_206728595.1">
    <property type="nucleotide sequence ID" value="NZ_CP071090.1"/>
</dbReference>
<keyword evidence="1" id="KW-0812">Transmembrane</keyword>
<evidence type="ECO:0000256" key="1">
    <source>
        <dbReference type="SAM" id="Phobius"/>
    </source>
</evidence>
<organism evidence="2 3">
    <name type="scientific">Pyxidicoccus parkwayensis</name>
    <dbReference type="NCBI Taxonomy" id="2813578"/>
    <lineage>
        <taxon>Bacteria</taxon>
        <taxon>Pseudomonadati</taxon>
        <taxon>Myxococcota</taxon>
        <taxon>Myxococcia</taxon>
        <taxon>Myxococcales</taxon>
        <taxon>Cystobacterineae</taxon>
        <taxon>Myxococcaceae</taxon>
        <taxon>Pyxidicoccus</taxon>
    </lineage>
</organism>
<keyword evidence="1" id="KW-0472">Membrane</keyword>
<evidence type="ECO:0000313" key="3">
    <source>
        <dbReference type="Proteomes" id="UP000662747"/>
    </source>
</evidence>
<dbReference type="EMBL" id="CP071090">
    <property type="protein sequence ID" value="QSQ27068.1"/>
    <property type="molecule type" value="Genomic_DNA"/>
</dbReference>
<feature type="transmembrane region" description="Helical" evidence="1">
    <location>
        <begin position="62"/>
        <end position="83"/>
    </location>
</feature>
<proteinExistence type="predicted"/>
<protein>
    <submittedName>
        <fullName evidence="2">Uncharacterized protein</fullName>
    </submittedName>
</protein>
<feature type="transmembrane region" description="Helical" evidence="1">
    <location>
        <begin position="38"/>
        <end position="55"/>
    </location>
</feature>
<evidence type="ECO:0000313" key="2">
    <source>
        <dbReference type="EMBL" id="QSQ27068.1"/>
    </source>
</evidence>
<gene>
    <name evidence="2" type="ORF">JY651_20075</name>
</gene>
<name>A0ABX7P983_9BACT</name>
<dbReference type="Proteomes" id="UP000662747">
    <property type="component" value="Chromosome"/>
</dbReference>